<accession>A0AAV6LFR1</accession>
<name>A0AAV6LFR1_9ERIC</name>
<evidence type="ECO:0000256" key="2">
    <source>
        <dbReference type="ARBA" id="ARBA00022737"/>
    </source>
</evidence>
<feature type="domain" description="Leucine-rich repeat-containing N-terminal plant-type" evidence="3">
    <location>
        <begin position="21"/>
        <end position="56"/>
    </location>
</feature>
<gene>
    <name evidence="4" type="ORF">RHGRI_005775</name>
</gene>
<evidence type="ECO:0000259" key="3">
    <source>
        <dbReference type="Pfam" id="PF08263"/>
    </source>
</evidence>
<keyword evidence="5" id="KW-1185">Reference proteome</keyword>
<keyword evidence="2" id="KW-0677">Repeat</keyword>
<organism evidence="4 5">
    <name type="scientific">Rhododendron griersonianum</name>
    <dbReference type="NCBI Taxonomy" id="479676"/>
    <lineage>
        <taxon>Eukaryota</taxon>
        <taxon>Viridiplantae</taxon>
        <taxon>Streptophyta</taxon>
        <taxon>Embryophyta</taxon>
        <taxon>Tracheophyta</taxon>
        <taxon>Spermatophyta</taxon>
        <taxon>Magnoliopsida</taxon>
        <taxon>eudicotyledons</taxon>
        <taxon>Gunneridae</taxon>
        <taxon>Pentapetalae</taxon>
        <taxon>asterids</taxon>
        <taxon>Ericales</taxon>
        <taxon>Ericaceae</taxon>
        <taxon>Ericoideae</taxon>
        <taxon>Rhodoreae</taxon>
        <taxon>Rhododendron</taxon>
    </lineage>
</organism>
<reference evidence="4" key="1">
    <citation type="submission" date="2020-08" db="EMBL/GenBank/DDBJ databases">
        <title>Plant Genome Project.</title>
        <authorList>
            <person name="Zhang R.-G."/>
        </authorList>
    </citation>
    <scope>NUCLEOTIDE SEQUENCE</scope>
    <source>
        <strain evidence="4">WSP0</strain>
        <tissue evidence="4">Leaf</tissue>
    </source>
</reference>
<dbReference type="Proteomes" id="UP000823749">
    <property type="component" value="Chromosome 2"/>
</dbReference>
<proteinExistence type="predicted"/>
<dbReference type="InterPro" id="IPR013210">
    <property type="entry name" value="LRR_N_plant-typ"/>
</dbReference>
<sequence length="82" mass="9392">MCIMILLHQSNSAAARLSGNETDKLALLSIKARITHDPTNITSSWNNSHHFCHYAWFSFLVRDNRITYRPSSSHWLSSFATI</sequence>
<protein>
    <recommendedName>
        <fullName evidence="3">Leucine-rich repeat-containing N-terminal plant-type domain-containing protein</fullName>
    </recommendedName>
</protein>
<keyword evidence="1" id="KW-0433">Leucine-rich repeat</keyword>
<evidence type="ECO:0000313" key="5">
    <source>
        <dbReference type="Proteomes" id="UP000823749"/>
    </source>
</evidence>
<evidence type="ECO:0000256" key="1">
    <source>
        <dbReference type="ARBA" id="ARBA00022614"/>
    </source>
</evidence>
<evidence type="ECO:0000313" key="4">
    <source>
        <dbReference type="EMBL" id="KAG5563133.1"/>
    </source>
</evidence>
<dbReference type="Pfam" id="PF08263">
    <property type="entry name" value="LRRNT_2"/>
    <property type="match status" value="1"/>
</dbReference>
<dbReference type="EMBL" id="JACTNZ010000002">
    <property type="protein sequence ID" value="KAG5563133.1"/>
    <property type="molecule type" value="Genomic_DNA"/>
</dbReference>
<dbReference type="AlphaFoldDB" id="A0AAV6LFR1"/>
<comment type="caution">
    <text evidence="4">The sequence shown here is derived from an EMBL/GenBank/DDBJ whole genome shotgun (WGS) entry which is preliminary data.</text>
</comment>